<dbReference type="InterPro" id="IPR002711">
    <property type="entry name" value="HNH"/>
</dbReference>
<evidence type="ECO:0000259" key="1">
    <source>
        <dbReference type="Pfam" id="PF01844"/>
    </source>
</evidence>
<gene>
    <name evidence="2" type="ORF">EHQ62_00420</name>
</gene>
<evidence type="ECO:0000313" key="3">
    <source>
        <dbReference type="Proteomes" id="UP000297567"/>
    </source>
</evidence>
<dbReference type="AlphaFoldDB" id="A0A4Z1A4V8"/>
<keyword evidence="3" id="KW-1185">Reference proteome</keyword>
<accession>A0A4Z1A4V8</accession>
<comment type="caution">
    <text evidence="2">The sequence shown here is derived from an EMBL/GenBank/DDBJ whole genome shotgun (WGS) entry which is preliminary data.</text>
</comment>
<dbReference type="Gene3D" id="1.10.30.50">
    <property type="match status" value="1"/>
</dbReference>
<feature type="domain" description="HNH" evidence="1">
    <location>
        <begin position="32"/>
        <end position="56"/>
    </location>
</feature>
<dbReference type="EMBL" id="RQGH01000004">
    <property type="protein sequence ID" value="TGL76902.1"/>
    <property type="molecule type" value="Genomic_DNA"/>
</dbReference>
<sequence>MEKFKLRAGHIRKLLNDQNFRCFISGLELTYENVEIEHIIPLSKGGKHELTNLCLIDKSLKELKRFKTKEEIIKLCKIILENELQLSNH</sequence>
<protein>
    <submittedName>
        <fullName evidence="2">HNH endonuclease</fullName>
    </submittedName>
</protein>
<dbReference type="InterPro" id="IPR003615">
    <property type="entry name" value="HNH_nuc"/>
</dbReference>
<dbReference type="CDD" id="cd00085">
    <property type="entry name" value="HNHc"/>
    <property type="match status" value="1"/>
</dbReference>
<keyword evidence="2" id="KW-0378">Hydrolase</keyword>
<dbReference type="GO" id="GO:0004519">
    <property type="term" value="F:endonuclease activity"/>
    <property type="evidence" value="ECO:0007669"/>
    <property type="project" value="UniProtKB-KW"/>
</dbReference>
<keyword evidence="2" id="KW-0255">Endonuclease</keyword>
<proteinExistence type="predicted"/>
<dbReference type="Pfam" id="PF01844">
    <property type="entry name" value="HNH"/>
    <property type="match status" value="1"/>
</dbReference>
<organism evidence="2 3">
    <name type="scientific">Leptospira jelokensis</name>
    <dbReference type="NCBI Taxonomy" id="2484931"/>
    <lineage>
        <taxon>Bacteria</taxon>
        <taxon>Pseudomonadati</taxon>
        <taxon>Spirochaetota</taxon>
        <taxon>Spirochaetia</taxon>
        <taxon>Leptospirales</taxon>
        <taxon>Leptospiraceae</taxon>
        <taxon>Leptospira</taxon>
    </lineage>
</organism>
<dbReference type="RefSeq" id="WP_135640332.1">
    <property type="nucleotide sequence ID" value="NZ_RQGH01000004.1"/>
</dbReference>
<reference evidence="2" key="1">
    <citation type="journal article" date="2019" name="PLoS Negl. Trop. Dis.">
        <title>Revisiting the worldwide diversity of Leptospira species in the environment.</title>
        <authorList>
            <person name="Vincent A.T."/>
            <person name="Schiettekatte O."/>
            <person name="Bourhy P."/>
            <person name="Veyrier F.J."/>
            <person name="Picardeau M."/>
        </authorList>
    </citation>
    <scope>NUCLEOTIDE SEQUENCE [LARGE SCALE GENOMIC DNA]</scope>
    <source>
        <strain evidence="2">201702451</strain>
    </source>
</reference>
<evidence type="ECO:0000313" key="2">
    <source>
        <dbReference type="EMBL" id="TGL76902.1"/>
    </source>
</evidence>
<keyword evidence="2" id="KW-0540">Nuclease</keyword>
<dbReference type="Proteomes" id="UP000297567">
    <property type="component" value="Unassembled WGS sequence"/>
</dbReference>
<name>A0A4Z1A4V8_9LEPT</name>